<dbReference type="Gene3D" id="3.40.50.10140">
    <property type="entry name" value="Toll/interleukin-1 receptor homology (TIR) domain"/>
    <property type="match status" value="1"/>
</dbReference>
<name>A0A1H0UBZ9_SELRU</name>
<reference evidence="2 3" key="1">
    <citation type="submission" date="2016-10" db="EMBL/GenBank/DDBJ databases">
        <authorList>
            <person name="de Groot N.N."/>
        </authorList>
    </citation>
    <scope>NUCLEOTIDE SEQUENCE [LARGE SCALE GENOMIC DNA]</scope>
    <source>
        <strain evidence="2 3">S137</strain>
    </source>
</reference>
<evidence type="ECO:0000313" key="2">
    <source>
        <dbReference type="EMBL" id="SDP63366.1"/>
    </source>
</evidence>
<dbReference type="RefSeq" id="WP_074573138.1">
    <property type="nucleotide sequence ID" value="NZ_FNJQ01000030.1"/>
</dbReference>
<dbReference type="EMBL" id="FNJQ01000030">
    <property type="protein sequence ID" value="SDP63366.1"/>
    <property type="molecule type" value="Genomic_DNA"/>
</dbReference>
<dbReference type="PROSITE" id="PS51534">
    <property type="entry name" value="SEFIR"/>
    <property type="match status" value="1"/>
</dbReference>
<dbReference type="OrthoDB" id="5149141at2"/>
<dbReference type="Pfam" id="PF08357">
    <property type="entry name" value="SEFIR"/>
    <property type="match status" value="1"/>
</dbReference>
<dbReference type="InterPro" id="IPR035897">
    <property type="entry name" value="Toll_tir_struct_dom_sf"/>
</dbReference>
<feature type="domain" description="SEFIR" evidence="1">
    <location>
        <begin position="5"/>
        <end position="141"/>
    </location>
</feature>
<dbReference type="InterPro" id="IPR013568">
    <property type="entry name" value="SEFIR_dom"/>
</dbReference>
<protein>
    <submittedName>
        <fullName evidence="2">SEFIR domain-containing protein</fullName>
    </submittedName>
</protein>
<sequence>MIDKRPKIFISYAWGNKEVKDRVKELAERLRHDGVDVVLDIWDLKEGQDKYAFMEQSVNDETIDRVLIICDKVYKNKADNREGGVGDETVIISPEVYKHNQQSKYIPVIFERDENGETYIPTYISSRMYIEFSSGNEDDYEQLLRMLYEKPLNKKPPLGEMPSWLLEDNSENIKMEGEVRKLKKANENGRGDFAKNNARKFTDIIINALNEQQNVETFKKADAIDKVNALKKIRDCVFEYIEELAANEELSAEFLIRLFERLYNETPKADGVTYSQSNVDCFAFFRWELFIGVTAILLNYESYSILYEILKNTYFLRANFYSGSEQRPSGYLEYNRYIDSIEENKSHFDKNYFSKIAFLLCGREKYPILTKDAMARADLVLYQLSTVFDIVSYRMYNFWFPYMYSYVKGDLLWKRLVSRRQCEKIMPLLGVDNIIKLKNLISQAKHNSGVRFSGAFNAAPNILDYIKEKDIGTLP</sequence>
<evidence type="ECO:0000259" key="1">
    <source>
        <dbReference type="PROSITE" id="PS51534"/>
    </source>
</evidence>
<gene>
    <name evidence="2" type="ORF">SAMN05216366_13041</name>
</gene>
<dbReference type="AlphaFoldDB" id="A0A1H0UBZ9"/>
<accession>A0A1H0UBZ9</accession>
<dbReference type="Proteomes" id="UP000182412">
    <property type="component" value="Unassembled WGS sequence"/>
</dbReference>
<organism evidence="2 3">
    <name type="scientific">Selenomonas ruminantium</name>
    <dbReference type="NCBI Taxonomy" id="971"/>
    <lineage>
        <taxon>Bacteria</taxon>
        <taxon>Bacillati</taxon>
        <taxon>Bacillota</taxon>
        <taxon>Negativicutes</taxon>
        <taxon>Selenomonadales</taxon>
        <taxon>Selenomonadaceae</taxon>
        <taxon>Selenomonas</taxon>
    </lineage>
</organism>
<proteinExistence type="predicted"/>
<evidence type="ECO:0000313" key="3">
    <source>
        <dbReference type="Proteomes" id="UP000182412"/>
    </source>
</evidence>